<evidence type="ECO:0000256" key="1">
    <source>
        <dbReference type="ARBA" id="ARBA00006643"/>
    </source>
</evidence>
<dbReference type="PANTHER" id="PTHR47926:SF452">
    <property type="entry name" value="PENTATRICOPEPTIDE REPEAT-CONTAINING PROTEIN"/>
    <property type="match status" value="1"/>
</dbReference>
<dbReference type="PROSITE" id="PS51375">
    <property type="entry name" value="PPR"/>
    <property type="match status" value="1"/>
</dbReference>
<dbReference type="GO" id="GO:0003723">
    <property type="term" value="F:RNA binding"/>
    <property type="evidence" value="ECO:0007669"/>
    <property type="project" value="InterPro"/>
</dbReference>
<dbReference type="PANTHER" id="PTHR47926">
    <property type="entry name" value="PENTATRICOPEPTIDE REPEAT-CONTAINING PROTEIN"/>
    <property type="match status" value="1"/>
</dbReference>
<dbReference type="InterPro" id="IPR046960">
    <property type="entry name" value="PPR_At4g14850-like_plant"/>
</dbReference>
<dbReference type="Pfam" id="PF01535">
    <property type="entry name" value="PPR"/>
    <property type="match status" value="3"/>
</dbReference>
<comment type="caution">
    <text evidence="5">The sequence shown here is derived from an EMBL/GenBank/DDBJ whole genome shotgun (WGS) entry which is preliminary data.</text>
</comment>
<feature type="repeat" description="PPR" evidence="3">
    <location>
        <begin position="131"/>
        <end position="165"/>
    </location>
</feature>
<dbReference type="EMBL" id="CACSLK010001140">
    <property type="protein sequence ID" value="CAA0807695.1"/>
    <property type="molecule type" value="Genomic_DNA"/>
</dbReference>
<evidence type="ECO:0000256" key="2">
    <source>
        <dbReference type="ARBA" id="ARBA00022737"/>
    </source>
</evidence>
<gene>
    <name evidence="5" type="ORF">SHERM_10411</name>
</gene>
<dbReference type="InterPro" id="IPR011990">
    <property type="entry name" value="TPR-like_helical_dom_sf"/>
</dbReference>
<dbReference type="GO" id="GO:0099402">
    <property type="term" value="P:plant organ development"/>
    <property type="evidence" value="ECO:0007669"/>
    <property type="project" value="UniProtKB-ARBA"/>
</dbReference>
<reference evidence="5" key="1">
    <citation type="submission" date="2019-12" db="EMBL/GenBank/DDBJ databases">
        <authorList>
            <person name="Scholes J."/>
        </authorList>
    </citation>
    <scope>NUCLEOTIDE SEQUENCE</scope>
</reference>
<dbReference type="InterPro" id="IPR032867">
    <property type="entry name" value="DYW_dom"/>
</dbReference>
<dbReference type="Proteomes" id="UP001153555">
    <property type="component" value="Unassembled WGS sequence"/>
</dbReference>
<dbReference type="FunFam" id="1.25.40.10:FF:000158">
    <property type="entry name" value="pentatricopeptide repeat-containing protein At2g33680"/>
    <property type="match status" value="1"/>
</dbReference>
<dbReference type="InterPro" id="IPR046848">
    <property type="entry name" value="E_motif"/>
</dbReference>
<dbReference type="Pfam" id="PF14432">
    <property type="entry name" value="DYW_deaminase"/>
    <property type="match status" value="1"/>
</dbReference>
<comment type="similarity">
    <text evidence="1">Belongs to the PPR family. PCMP-H subfamily.</text>
</comment>
<organism evidence="5 6">
    <name type="scientific">Striga hermonthica</name>
    <name type="common">Purple witchweed</name>
    <name type="synonym">Buchnera hermonthica</name>
    <dbReference type="NCBI Taxonomy" id="68872"/>
    <lineage>
        <taxon>Eukaryota</taxon>
        <taxon>Viridiplantae</taxon>
        <taxon>Streptophyta</taxon>
        <taxon>Embryophyta</taxon>
        <taxon>Tracheophyta</taxon>
        <taxon>Spermatophyta</taxon>
        <taxon>Magnoliopsida</taxon>
        <taxon>eudicotyledons</taxon>
        <taxon>Gunneridae</taxon>
        <taxon>Pentapetalae</taxon>
        <taxon>asterids</taxon>
        <taxon>lamiids</taxon>
        <taxon>Lamiales</taxon>
        <taxon>Orobanchaceae</taxon>
        <taxon>Buchnereae</taxon>
        <taxon>Striga</taxon>
    </lineage>
</organism>
<feature type="domain" description="DYW" evidence="4">
    <location>
        <begin position="217"/>
        <end position="301"/>
    </location>
</feature>
<dbReference type="GO" id="GO:0009451">
    <property type="term" value="P:RNA modification"/>
    <property type="evidence" value="ECO:0007669"/>
    <property type="project" value="InterPro"/>
</dbReference>
<evidence type="ECO:0000313" key="5">
    <source>
        <dbReference type="EMBL" id="CAA0807695.1"/>
    </source>
</evidence>
<evidence type="ECO:0000259" key="4">
    <source>
        <dbReference type="Pfam" id="PF14432"/>
    </source>
</evidence>
<proteinExistence type="inferred from homology"/>
<dbReference type="InterPro" id="IPR002885">
    <property type="entry name" value="PPR_rpt"/>
</dbReference>
<dbReference type="Pfam" id="PF20431">
    <property type="entry name" value="E_motif"/>
    <property type="match status" value="1"/>
</dbReference>
<dbReference type="NCBIfam" id="TIGR00756">
    <property type="entry name" value="PPR"/>
    <property type="match status" value="2"/>
</dbReference>
<keyword evidence="2" id="KW-0677">Repeat</keyword>
<accession>A0A9N7MJL1</accession>
<name>A0A9N7MJL1_STRHE</name>
<evidence type="ECO:0000256" key="3">
    <source>
        <dbReference type="PROSITE-ProRule" id="PRU00708"/>
    </source>
</evidence>
<dbReference type="GO" id="GO:0008270">
    <property type="term" value="F:zinc ion binding"/>
    <property type="evidence" value="ECO:0007669"/>
    <property type="project" value="InterPro"/>
</dbReference>
<dbReference type="AlphaFoldDB" id="A0A9N7MJL1"/>
<protein>
    <submittedName>
        <fullName evidence="5">Pentatricopeptide repeat-containing protein -chloroplastic</fullName>
    </submittedName>
</protein>
<evidence type="ECO:0000313" key="6">
    <source>
        <dbReference type="Proteomes" id="UP001153555"/>
    </source>
</evidence>
<sequence>MGYAIHGLEKHCFGLFSEMIEMGFEPNKSTFVSILSACSITGNVDKGWKYFDLMKRGFGIDAEIEHYGCMLDLLGREGDFDRAKRFIEEMPLKPTKRIWGSLLSASRHHKNIELAELAAEKIFSLNDDDDNTGCYVLLSNLYAELGRWEDVERIKKLMKKRGLVKTAGFSTVEQNGKACNFVNYDKSKNESGVIYEVLDILSRKIGEEEVCSCNVTFKLPDLVKKRKDRPANHSVRLAVCFGLIGTAVGDPLVVRKNVRMCRDCHGAMKKISHVTNREIVVGDSKMWHRLKDDRCSCGDYW</sequence>
<keyword evidence="6" id="KW-1185">Reference proteome</keyword>
<dbReference type="Gene3D" id="1.25.40.10">
    <property type="entry name" value="Tetratricopeptide repeat domain"/>
    <property type="match status" value="1"/>
</dbReference>
<dbReference type="OrthoDB" id="185373at2759"/>